<dbReference type="Proteomes" id="UP001499974">
    <property type="component" value="Unassembled WGS sequence"/>
</dbReference>
<feature type="transmembrane region" description="Helical" evidence="1">
    <location>
        <begin position="106"/>
        <end position="135"/>
    </location>
</feature>
<sequence length="325" mass="33663">MVGVSDPTPTRPRQVTMAGWLIMVGSVFALGLVIDRLSGLHTLETQQKINAFLATSPGSELGIGSDTVVSGIRTLAMVTAGCATAAGILGYQVLRRSRSARAAVTVLAVPLFLAGTVTGGFITSVVAASAAILWLQPARAWFNGDPIPERRTALAPAAPATVAPSDAQRPPTVLWACVLTWVFSGLVVVGLLATAVVLAVSPDLMLDEAHRQNPDLADQGVSDTVLIGFTFLVLAGLVLWALSAAVLAVLVFRRIDWARIVLIVSAATCAVFCLVGVAVGAFLLVLPLLASVACIGMLLRADTRPWFARATPPGPPPPGVGGPLR</sequence>
<dbReference type="EMBL" id="BAABKM010000002">
    <property type="protein sequence ID" value="GAA4707596.1"/>
    <property type="molecule type" value="Genomic_DNA"/>
</dbReference>
<evidence type="ECO:0000256" key="1">
    <source>
        <dbReference type="SAM" id="Phobius"/>
    </source>
</evidence>
<feature type="transmembrane region" description="Helical" evidence="1">
    <location>
        <begin position="15"/>
        <end position="34"/>
    </location>
</feature>
<feature type="transmembrane region" description="Helical" evidence="1">
    <location>
        <begin position="173"/>
        <end position="200"/>
    </location>
</feature>
<evidence type="ECO:0000313" key="2">
    <source>
        <dbReference type="EMBL" id="GAA4707596.1"/>
    </source>
</evidence>
<feature type="transmembrane region" description="Helical" evidence="1">
    <location>
        <begin position="221"/>
        <end position="251"/>
    </location>
</feature>
<name>A0ABP8XH90_9ACTN</name>
<accession>A0ABP8XH90</accession>
<keyword evidence="3" id="KW-1185">Reference proteome</keyword>
<reference evidence="3" key="1">
    <citation type="journal article" date="2019" name="Int. J. Syst. Evol. Microbiol.">
        <title>The Global Catalogue of Microorganisms (GCM) 10K type strain sequencing project: providing services to taxonomists for standard genome sequencing and annotation.</title>
        <authorList>
            <consortium name="The Broad Institute Genomics Platform"/>
            <consortium name="The Broad Institute Genome Sequencing Center for Infectious Disease"/>
            <person name="Wu L."/>
            <person name="Ma J."/>
        </authorList>
    </citation>
    <scope>NUCLEOTIDE SEQUENCE [LARGE SCALE GENOMIC DNA]</scope>
    <source>
        <strain evidence="3">JCM 18531</strain>
    </source>
</reference>
<keyword evidence="1" id="KW-0812">Transmembrane</keyword>
<evidence type="ECO:0008006" key="4">
    <source>
        <dbReference type="Google" id="ProtNLM"/>
    </source>
</evidence>
<protein>
    <recommendedName>
        <fullName evidence="4">DUF4386 family protein</fullName>
    </recommendedName>
</protein>
<feature type="transmembrane region" description="Helical" evidence="1">
    <location>
        <begin position="257"/>
        <end position="290"/>
    </location>
</feature>
<keyword evidence="1" id="KW-0472">Membrane</keyword>
<keyword evidence="1" id="KW-1133">Transmembrane helix</keyword>
<evidence type="ECO:0000313" key="3">
    <source>
        <dbReference type="Proteomes" id="UP001499974"/>
    </source>
</evidence>
<organism evidence="2 3">
    <name type="scientific">Nocardioides conyzicola</name>
    <dbReference type="NCBI Taxonomy" id="1651781"/>
    <lineage>
        <taxon>Bacteria</taxon>
        <taxon>Bacillati</taxon>
        <taxon>Actinomycetota</taxon>
        <taxon>Actinomycetes</taxon>
        <taxon>Propionibacteriales</taxon>
        <taxon>Nocardioidaceae</taxon>
        <taxon>Nocardioides</taxon>
    </lineage>
</organism>
<proteinExistence type="predicted"/>
<comment type="caution">
    <text evidence="2">The sequence shown here is derived from an EMBL/GenBank/DDBJ whole genome shotgun (WGS) entry which is preliminary data.</text>
</comment>
<feature type="transmembrane region" description="Helical" evidence="1">
    <location>
        <begin position="75"/>
        <end position="94"/>
    </location>
</feature>
<gene>
    <name evidence="2" type="ORF">GCM10023349_27640</name>
</gene>